<evidence type="ECO:0000313" key="3">
    <source>
        <dbReference type="EMBL" id="KKL73982.1"/>
    </source>
</evidence>
<dbReference type="InterPro" id="IPR050229">
    <property type="entry name" value="GlpE_sulfurtransferase"/>
</dbReference>
<name>A0A0F9HFW5_9ZZZZ</name>
<dbReference type="PROSITE" id="PS50206">
    <property type="entry name" value="RHODANESE_3"/>
    <property type="match status" value="2"/>
</dbReference>
<evidence type="ECO:0000259" key="2">
    <source>
        <dbReference type="PROSITE" id="PS50206"/>
    </source>
</evidence>
<reference evidence="3" key="1">
    <citation type="journal article" date="2015" name="Nature">
        <title>Complex archaea that bridge the gap between prokaryotes and eukaryotes.</title>
        <authorList>
            <person name="Spang A."/>
            <person name="Saw J.H."/>
            <person name="Jorgensen S.L."/>
            <person name="Zaremba-Niedzwiedzka K."/>
            <person name="Martijn J."/>
            <person name="Lind A.E."/>
            <person name="van Eijk R."/>
            <person name="Schleper C."/>
            <person name="Guy L."/>
            <person name="Ettema T.J."/>
        </authorList>
    </citation>
    <scope>NUCLEOTIDE SEQUENCE</scope>
</reference>
<dbReference type="InterPro" id="IPR036873">
    <property type="entry name" value="Rhodanese-like_dom_sf"/>
</dbReference>
<dbReference type="Gene3D" id="3.40.250.10">
    <property type="entry name" value="Rhodanese-like domain"/>
    <property type="match status" value="2"/>
</dbReference>
<proteinExistence type="predicted"/>
<sequence>IKGAVNVTMEKLLPYFENDIIPFQYDKIVLVCNGGQRTSYSTQLLRLMGYGNVYSMRWGMSGWHSDFAGYLWERVISSDHQEQLVPDVSEKPATANQPPLQSNLENGEELLRERVSTLLSQSPKDIFISKTEVFENPGQYFIINWERRDKYEAGHIPDAIRYKPQGTLGIPAEMGTLPTDKTIVLYCGTGMSSAFATGYLRLFGYDARSLSYGNNSFMHQKMLDEQEVLSWHPYTNEMVQDLPYVKVNN</sequence>
<feature type="domain" description="Rhodanese" evidence="2">
    <location>
        <begin position="145"/>
        <end position="226"/>
    </location>
</feature>
<gene>
    <name evidence="3" type="ORF">LCGC14_2069480</name>
</gene>
<feature type="domain" description="Rhodanese" evidence="2">
    <location>
        <begin position="1"/>
        <end position="72"/>
    </location>
</feature>
<feature type="non-terminal residue" evidence="3">
    <location>
        <position position="1"/>
    </location>
</feature>
<dbReference type="AlphaFoldDB" id="A0A0F9HFW5"/>
<comment type="caution">
    <text evidence="3">The sequence shown here is derived from an EMBL/GenBank/DDBJ whole genome shotgun (WGS) entry which is preliminary data.</text>
</comment>
<dbReference type="InterPro" id="IPR001763">
    <property type="entry name" value="Rhodanese-like_dom"/>
</dbReference>
<dbReference type="PANTHER" id="PTHR43031:SF16">
    <property type="entry name" value="OXIDOREDUCTASE"/>
    <property type="match status" value="1"/>
</dbReference>
<feature type="region of interest" description="Disordered" evidence="1">
    <location>
        <begin position="86"/>
        <end position="105"/>
    </location>
</feature>
<protein>
    <recommendedName>
        <fullName evidence="2">Rhodanese domain-containing protein</fullName>
    </recommendedName>
</protein>
<dbReference type="PANTHER" id="PTHR43031">
    <property type="entry name" value="FAD-DEPENDENT OXIDOREDUCTASE"/>
    <property type="match status" value="1"/>
</dbReference>
<dbReference type="EMBL" id="LAZR01024796">
    <property type="protein sequence ID" value="KKL73982.1"/>
    <property type="molecule type" value="Genomic_DNA"/>
</dbReference>
<organism evidence="3">
    <name type="scientific">marine sediment metagenome</name>
    <dbReference type="NCBI Taxonomy" id="412755"/>
    <lineage>
        <taxon>unclassified sequences</taxon>
        <taxon>metagenomes</taxon>
        <taxon>ecological metagenomes</taxon>
    </lineage>
</organism>
<dbReference type="SUPFAM" id="SSF52821">
    <property type="entry name" value="Rhodanese/Cell cycle control phosphatase"/>
    <property type="match status" value="2"/>
</dbReference>
<dbReference type="Pfam" id="PF00581">
    <property type="entry name" value="Rhodanese"/>
    <property type="match status" value="2"/>
</dbReference>
<dbReference type="CDD" id="cd00158">
    <property type="entry name" value="RHOD"/>
    <property type="match status" value="2"/>
</dbReference>
<accession>A0A0F9HFW5</accession>
<evidence type="ECO:0000256" key="1">
    <source>
        <dbReference type="SAM" id="MobiDB-lite"/>
    </source>
</evidence>